<dbReference type="Pfam" id="PF23187">
    <property type="entry name" value="UBX7_N"/>
    <property type="match status" value="1"/>
</dbReference>
<dbReference type="PANTHER" id="PTHR46424">
    <property type="entry name" value="UBX DOMAIN-CONTAINING PROTEIN 4"/>
    <property type="match status" value="1"/>
</dbReference>
<dbReference type="AlphaFoldDB" id="A0A194PZ74"/>
<feature type="region of interest" description="Disordered" evidence="7">
    <location>
        <begin position="495"/>
        <end position="555"/>
    </location>
</feature>
<keyword evidence="8" id="KW-0812">Transmembrane</keyword>
<evidence type="ECO:0000256" key="4">
    <source>
        <dbReference type="ARBA" id="ARBA00040925"/>
    </source>
</evidence>
<dbReference type="InterPro" id="IPR036249">
    <property type="entry name" value="Thioredoxin-like_sf"/>
</dbReference>
<evidence type="ECO:0000256" key="7">
    <source>
        <dbReference type="SAM" id="MobiDB-lite"/>
    </source>
</evidence>
<dbReference type="PROSITE" id="PS50033">
    <property type="entry name" value="UBX"/>
    <property type="match status" value="1"/>
</dbReference>
<feature type="region of interest" description="Disordered" evidence="7">
    <location>
        <begin position="337"/>
        <end position="370"/>
    </location>
</feature>
<evidence type="ECO:0000256" key="3">
    <source>
        <dbReference type="ARBA" id="ARBA00038812"/>
    </source>
</evidence>
<proteinExistence type="predicted"/>
<feature type="transmembrane region" description="Helical" evidence="8">
    <location>
        <begin position="622"/>
        <end position="645"/>
    </location>
</feature>
<evidence type="ECO:0000259" key="9">
    <source>
        <dbReference type="PROSITE" id="PS50033"/>
    </source>
</evidence>
<sequence length="754" mass="82928">MHWYGGSIAEAVALSKQRNAIFVVFVEGDNEQSAEMSSTIDNVAVEKRLSNSENFLAIKLKSGSINYTHFAQIYQFVPVPSLFFINRNGTPLEVVCAGVEAQNLATRIDRIIEEHNKDKKGNVQPSTSGQSLKQQTANLIQAEAGNAGNESEPAPTPQPTPPSSTASYEAKIATPSTSTSSIDAEPETSSGPAAKIPKTEFHEVTRSGQEYEVVCDGDICVRKPKEKLEEPGPSTKDTNANKPETPAPTPVSPASSDEKVERAKELIEAVKKEKLEKEKELEKQKELERRALGQGVAELKKWQADQELKQLQEERKREKLENNLARQRILEQIAQDRAERRARDQPSPQAPQPPHTSQPPPPTSTVGDGGSRARVQFKMADGNAHTAHFDVDTTLLELRRYVATNLQLRQSEFSLWTAFPRQELTEEGSTLRQLRLAPSAALLVLPRRVPATIATPSTFSNIISFLTQLFTSLILEPSQQLYAWLRARIAPATPPPARARARASPAPSPAAPAPPQPPHVPSVRRRGNIHRLAGDANNDDDNNTWNGNSTQQMSEYERKKKWHGSHLPPSSRQFCGNVRREMTNISTANQSEYFPNKNVEQRAITSDNSIGRTFGRPFKKMAAALIPLVFQMGAAATWAVVAALVGIKTLGVTLIILKLLLIAGAVKIGALFGHKGHHSSGWEPSPHAPQKEIHLHIHNGQHGHTGPDEHIPFSSWSREGTQSPSDTKQIDVVYEPYVAGPQTISTPYGNYVKI</sequence>
<feature type="domain" description="UBX" evidence="9">
    <location>
        <begin position="368"/>
        <end position="444"/>
    </location>
</feature>
<dbReference type="InterPro" id="IPR029071">
    <property type="entry name" value="Ubiquitin-like_domsf"/>
</dbReference>
<evidence type="ECO:0000256" key="1">
    <source>
        <dbReference type="ARBA" id="ARBA00004406"/>
    </source>
</evidence>
<feature type="compositionally biased region" description="Pro residues" evidence="7">
    <location>
        <begin position="506"/>
        <end position="520"/>
    </location>
</feature>
<dbReference type="GO" id="GO:0005789">
    <property type="term" value="C:endoplasmic reticulum membrane"/>
    <property type="evidence" value="ECO:0007669"/>
    <property type="project" value="UniProtKB-SubCell"/>
</dbReference>
<organism evidence="10 11">
    <name type="scientific">Papilio xuthus</name>
    <name type="common">Asian swallowtail butterfly</name>
    <dbReference type="NCBI Taxonomy" id="66420"/>
    <lineage>
        <taxon>Eukaryota</taxon>
        <taxon>Metazoa</taxon>
        <taxon>Ecdysozoa</taxon>
        <taxon>Arthropoda</taxon>
        <taxon>Hexapoda</taxon>
        <taxon>Insecta</taxon>
        <taxon>Pterygota</taxon>
        <taxon>Neoptera</taxon>
        <taxon>Endopterygota</taxon>
        <taxon>Lepidoptera</taxon>
        <taxon>Glossata</taxon>
        <taxon>Ditrysia</taxon>
        <taxon>Papilionoidea</taxon>
        <taxon>Papilionidae</taxon>
        <taxon>Papilioninae</taxon>
        <taxon>Papilio</taxon>
    </lineage>
</organism>
<feature type="region of interest" description="Disordered" evidence="7">
    <location>
        <begin position="225"/>
        <end position="263"/>
    </location>
</feature>
<keyword evidence="2" id="KW-0834">Unfolded protein response</keyword>
<feature type="transmembrane region" description="Helical" evidence="8">
    <location>
        <begin position="651"/>
        <end position="672"/>
    </location>
</feature>
<dbReference type="SUPFAM" id="SSF52833">
    <property type="entry name" value="Thioredoxin-like"/>
    <property type="match status" value="1"/>
</dbReference>
<evidence type="ECO:0000256" key="8">
    <source>
        <dbReference type="SAM" id="Phobius"/>
    </source>
</evidence>
<dbReference type="InterPro" id="IPR001012">
    <property type="entry name" value="UBX_dom"/>
</dbReference>
<comment type="subunit">
    <text evidence="3">Directly interacts with VCP. Interacts with UBQLN1. Forms a complex with VCP and UBQLN1.</text>
</comment>
<dbReference type="GO" id="GO:0006986">
    <property type="term" value="P:response to unfolded protein"/>
    <property type="evidence" value="ECO:0007669"/>
    <property type="project" value="UniProtKB-KW"/>
</dbReference>
<dbReference type="Gene3D" id="3.10.20.90">
    <property type="entry name" value="Phosphatidylinositol 3-kinase Catalytic Subunit, Chain A, domain 1"/>
    <property type="match status" value="1"/>
</dbReference>
<dbReference type="SMART" id="SM00166">
    <property type="entry name" value="UBX"/>
    <property type="match status" value="1"/>
</dbReference>
<evidence type="ECO:0000313" key="11">
    <source>
        <dbReference type="Proteomes" id="UP000053268"/>
    </source>
</evidence>
<accession>A0A194PZ74</accession>
<comment type="subcellular location">
    <subcellularLocation>
        <location evidence="1">Endoplasmic reticulum membrane</location>
        <topology evidence="1">Peripheral membrane protein</topology>
    </subcellularLocation>
</comment>
<evidence type="ECO:0000256" key="2">
    <source>
        <dbReference type="ARBA" id="ARBA00023230"/>
    </source>
</evidence>
<feature type="compositionally biased region" description="Pro residues" evidence="7">
    <location>
        <begin position="348"/>
        <end position="363"/>
    </location>
</feature>
<dbReference type="GO" id="GO:0036503">
    <property type="term" value="P:ERAD pathway"/>
    <property type="evidence" value="ECO:0007669"/>
    <property type="project" value="TreeGrafter"/>
</dbReference>
<gene>
    <name evidence="10" type="ORF">RR46_12485</name>
</gene>
<keyword evidence="8" id="KW-0472">Membrane</keyword>
<comment type="function">
    <text evidence="6">Involved in endoplasmic reticulum-associated protein degradation (ERAD). Acts as a platform to recruit both UBQLN1 and VCP to the ER during ERAD.</text>
</comment>
<dbReference type="STRING" id="66420.A0A194PZ74"/>
<evidence type="ECO:0000256" key="5">
    <source>
        <dbReference type="ARBA" id="ARBA00041575"/>
    </source>
</evidence>
<dbReference type="SUPFAM" id="SSF54236">
    <property type="entry name" value="Ubiquitin-like"/>
    <property type="match status" value="1"/>
</dbReference>
<name>A0A194PZ74_PAPXU</name>
<evidence type="ECO:0000313" key="10">
    <source>
        <dbReference type="EMBL" id="KPI96455.1"/>
    </source>
</evidence>
<feature type="region of interest" description="Disordered" evidence="7">
    <location>
        <begin position="146"/>
        <end position="202"/>
    </location>
</feature>
<keyword evidence="8" id="KW-1133">Transmembrane helix</keyword>
<keyword evidence="11" id="KW-1185">Reference proteome</keyword>
<protein>
    <recommendedName>
        <fullName evidence="4">UBX domain-containing protein 4</fullName>
    </recommendedName>
    <alternativeName>
        <fullName evidence="5">UBX domain-containing protein 2</fullName>
    </alternativeName>
</protein>
<dbReference type="EMBL" id="KQ459593">
    <property type="protein sequence ID" value="KPI96455.1"/>
    <property type="molecule type" value="Genomic_DNA"/>
</dbReference>
<feature type="compositionally biased region" description="Polar residues" evidence="7">
    <location>
        <begin position="174"/>
        <end position="191"/>
    </location>
</feature>
<dbReference type="Pfam" id="PF00789">
    <property type="entry name" value="UBX"/>
    <property type="match status" value="1"/>
</dbReference>
<dbReference type="PANTHER" id="PTHR46424:SF1">
    <property type="entry name" value="UBX DOMAIN-CONTAINING PROTEIN 4"/>
    <property type="match status" value="1"/>
</dbReference>
<dbReference type="Proteomes" id="UP000053268">
    <property type="component" value="Unassembled WGS sequence"/>
</dbReference>
<reference evidence="10 11" key="1">
    <citation type="journal article" date="2015" name="Nat. Commun.">
        <title>Outbred genome sequencing and CRISPR/Cas9 gene editing in butterflies.</title>
        <authorList>
            <person name="Li X."/>
            <person name="Fan D."/>
            <person name="Zhang W."/>
            <person name="Liu G."/>
            <person name="Zhang L."/>
            <person name="Zhao L."/>
            <person name="Fang X."/>
            <person name="Chen L."/>
            <person name="Dong Y."/>
            <person name="Chen Y."/>
            <person name="Ding Y."/>
            <person name="Zhao R."/>
            <person name="Feng M."/>
            <person name="Zhu Y."/>
            <person name="Feng Y."/>
            <person name="Jiang X."/>
            <person name="Zhu D."/>
            <person name="Xiang H."/>
            <person name="Feng X."/>
            <person name="Li S."/>
            <person name="Wang J."/>
            <person name="Zhang G."/>
            <person name="Kronforst M.R."/>
            <person name="Wang W."/>
        </authorList>
    </citation>
    <scope>NUCLEOTIDE SEQUENCE [LARGE SCALE GENOMIC DNA]</scope>
    <source>
        <strain evidence="10">Ya'a_city_454_Px</strain>
        <tissue evidence="10">Whole body</tissue>
    </source>
</reference>
<evidence type="ECO:0000256" key="6">
    <source>
        <dbReference type="ARBA" id="ARBA00046062"/>
    </source>
</evidence>